<evidence type="ECO:0000256" key="4">
    <source>
        <dbReference type="PROSITE-ProRule" id="PRU00175"/>
    </source>
</evidence>
<dbReference type="OrthoDB" id="2017893at2759"/>
<dbReference type="GO" id="GO:0008270">
    <property type="term" value="F:zinc ion binding"/>
    <property type="evidence" value="ECO:0007669"/>
    <property type="project" value="UniProtKB-KW"/>
</dbReference>
<proteinExistence type="predicted"/>
<sequence>MTEEKYKCRMCRHTLTSSRDISDLDCNTSSSLIWLREMDSLEGPQWILDQLLKGGWTKGKLTCPKCGGKVGGFDFISPSRCSCGLHMNPFIYLTANRVDRDRPVSVPQSTPSAAPLAQRPVITREESGGIVHLDGGSENLAIVSAASDDIDHLLQSDLIQASSDGGNTSLRYRNRERTEHSVSERNADAFNQQGVSVEANGASQSGDDSHRLHGAQEGAVTNSDTLLHSSDSELSDSSVSSWILETSSSPTSQSEPDETWTNSDNLHSSQNNFTLLVQSGKESDNDCSDSVDEKNNELGDLELIKQMEGLTCSICLDLYYRPHSCYPCRHVFCESCLRQIANSSSTDTVCPLCRTEIKKCILHEDLERQIKTTFPEDYKCRLKEGRKLRLKHMPLPRRRWNPGLDLEYQQQLSWNSYKTELAVVFMLFFVVAILALSSFPMVMVLHGGEP</sequence>
<keyword evidence="6" id="KW-0472">Membrane</keyword>
<dbReference type="Proteomes" id="UP000085678">
    <property type="component" value="Unplaced"/>
</dbReference>
<dbReference type="PANTHER" id="PTHR46717">
    <property type="entry name" value="E3 UBIQUITIN-PROTEIN LIGASE RNF180"/>
    <property type="match status" value="1"/>
</dbReference>
<organism evidence="8 9">
    <name type="scientific">Lingula anatina</name>
    <name type="common">Brachiopod</name>
    <name type="synonym">Lingula unguis</name>
    <dbReference type="NCBI Taxonomy" id="7574"/>
    <lineage>
        <taxon>Eukaryota</taxon>
        <taxon>Metazoa</taxon>
        <taxon>Spiralia</taxon>
        <taxon>Lophotrochozoa</taxon>
        <taxon>Brachiopoda</taxon>
        <taxon>Linguliformea</taxon>
        <taxon>Lingulata</taxon>
        <taxon>Lingulida</taxon>
        <taxon>Linguloidea</taxon>
        <taxon>Lingulidae</taxon>
        <taxon>Lingula</taxon>
    </lineage>
</organism>
<dbReference type="GeneID" id="106177000"/>
<keyword evidence="1" id="KW-0479">Metal-binding</keyword>
<feature type="domain" description="RING-type" evidence="7">
    <location>
        <begin position="312"/>
        <end position="354"/>
    </location>
</feature>
<dbReference type="KEGG" id="lak:106177000"/>
<dbReference type="Gene3D" id="3.30.40.10">
    <property type="entry name" value="Zinc/RING finger domain, C3HC4 (zinc finger)"/>
    <property type="match status" value="1"/>
</dbReference>
<dbReference type="RefSeq" id="XP_013415066.1">
    <property type="nucleotide sequence ID" value="XM_013559612.1"/>
</dbReference>
<keyword evidence="6" id="KW-0812">Transmembrane</keyword>
<dbReference type="GO" id="GO:0061630">
    <property type="term" value="F:ubiquitin protein ligase activity"/>
    <property type="evidence" value="ECO:0007669"/>
    <property type="project" value="InterPro"/>
</dbReference>
<dbReference type="GO" id="GO:0032436">
    <property type="term" value="P:positive regulation of proteasomal ubiquitin-dependent protein catabolic process"/>
    <property type="evidence" value="ECO:0007669"/>
    <property type="project" value="TreeGrafter"/>
</dbReference>
<feature type="transmembrane region" description="Helical" evidence="6">
    <location>
        <begin position="421"/>
        <end position="445"/>
    </location>
</feature>
<evidence type="ECO:0000259" key="7">
    <source>
        <dbReference type="PROSITE" id="PS50089"/>
    </source>
</evidence>
<gene>
    <name evidence="9" type="primary">LOC106177000</name>
</gene>
<protein>
    <submittedName>
        <fullName evidence="9">E3 ubiquitin-protein ligase RNF180</fullName>
    </submittedName>
</protein>
<evidence type="ECO:0000256" key="3">
    <source>
        <dbReference type="ARBA" id="ARBA00022833"/>
    </source>
</evidence>
<dbReference type="GO" id="GO:0005789">
    <property type="term" value="C:endoplasmic reticulum membrane"/>
    <property type="evidence" value="ECO:0007669"/>
    <property type="project" value="TreeGrafter"/>
</dbReference>
<accession>A0A1S3JYF3</accession>
<dbReference type="InterPro" id="IPR033263">
    <property type="entry name" value="RNF180"/>
</dbReference>
<dbReference type="GO" id="GO:0031624">
    <property type="term" value="F:ubiquitin conjugating enzyme binding"/>
    <property type="evidence" value="ECO:0007669"/>
    <property type="project" value="TreeGrafter"/>
</dbReference>
<dbReference type="PROSITE" id="PS50089">
    <property type="entry name" value="ZF_RING_2"/>
    <property type="match status" value="1"/>
</dbReference>
<dbReference type="CDD" id="cd16554">
    <property type="entry name" value="RING-HC_RNF180"/>
    <property type="match status" value="1"/>
</dbReference>
<evidence type="ECO:0000256" key="1">
    <source>
        <dbReference type="ARBA" id="ARBA00022723"/>
    </source>
</evidence>
<dbReference type="PROSITE" id="PS00518">
    <property type="entry name" value="ZF_RING_1"/>
    <property type="match status" value="1"/>
</dbReference>
<keyword evidence="6" id="KW-1133">Transmembrane helix</keyword>
<evidence type="ECO:0000256" key="5">
    <source>
        <dbReference type="SAM" id="MobiDB-lite"/>
    </source>
</evidence>
<dbReference type="SUPFAM" id="SSF57850">
    <property type="entry name" value="RING/U-box"/>
    <property type="match status" value="1"/>
</dbReference>
<dbReference type="STRING" id="7574.A0A1S3JYF3"/>
<dbReference type="InParanoid" id="A0A1S3JYF3"/>
<dbReference type="PANTHER" id="PTHR46717:SF1">
    <property type="entry name" value="E3 UBIQUITIN-PROTEIN LIGASE RNF180"/>
    <property type="match status" value="1"/>
</dbReference>
<dbReference type="Pfam" id="PF13639">
    <property type="entry name" value="zf-RING_2"/>
    <property type="match status" value="1"/>
</dbReference>
<dbReference type="InterPro" id="IPR017907">
    <property type="entry name" value="Znf_RING_CS"/>
</dbReference>
<dbReference type="GO" id="GO:0000209">
    <property type="term" value="P:protein polyubiquitination"/>
    <property type="evidence" value="ECO:0007669"/>
    <property type="project" value="InterPro"/>
</dbReference>
<evidence type="ECO:0000313" key="9">
    <source>
        <dbReference type="RefSeq" id="XP_013415066.1"/>
    </source>
</evidence>
<keyword evidence="2 4" id="KW-0863">Zinc-finger</keyword>
<evidence type="ECO:0000256" key="6">
    <source>
        <dbReference type="SAM" id="Phobius"/>
    </source>
</evidence>
<dbReference type="GO" id="GO:0042415">
    <property type="term" value="P:norepinephrine metabolic process"/>
    <property type="evidence" value="ECO:0007669"/>
    <property type="project" value="TreeGrafter"/>
</dbReference>
<keyword evidence="3" id="KW-0862">Zinc</keyword>
<dbReference type="AlphaFoldDB" id="A0A1S3JYF3"/>
<feature type="region of interest" description="Disordered" evidence="5">
    <location>
        <begin position="102"/>
        <end position="121"/>
    </location>
</feature>
<keyword evidence="8" id="KW-1185">Reference proteome</keyword>
<feature type="region of interest" description="Disordered" evidence="5">
    <location>
        <begin position="241"/>
        <end position="267"/>
    </location>
</feature>
<dbReference type="SMART" id="SM00184">
    <property type="entry name" value="RING"/>
    <property type="match status" value="1"/>
</dbReference>
<dbReference type="InterPro" id="IPR001841">
    <property type="entry name" value="Znf_RING"/>
</dbReference>
<reference evidence="9" key="1">
    <citation type="submission" date="2025-08" db="UniProtKB">
        <authorList>
            <consortium name="RefSeq"/>
        </authorList>
    </citation>
    <scope>IDENTIFICATION</scope>
    <source>
        <tissue evidence="9">Gonads</tissue>
    </source>
</reference>
<evidence type="ECO:0000313" key="8">
    <source>
        <dbReference type="Proteomes" id="UP000085678"/>
    </source>
</evidence>
<feature type="compositionally biased region" description="Low complexity" evidence="5">
    <location>
        <begin position="241"/>
        <end position="254"/>
    </location>
</feature>
<name>A0A1S3JYF3_LINAN</name>
<evidence type="ECO:0000256" key="2">
    <source>
        <dbReference type="ARBA" id="ARBA00022771"/>
    </source>
</evidence>
<dbReference type="InterPro" id="IPR013083">
    <property type="entry name" value="Znf_RING/FYVE/PHD"/>
</dbReference>
<dbReference type="GO" id="GO:0042428">
    <property type="term" value="P:serotonin metabolic process"/>
    <property type="evidence" value="ECO:0007669"/>
    <property type="project" value="TreeGrafter"/>
</dbReference>